<feature type="domain" description="DUF4126" evidence="2">
    <location>
        <begin position="8"/>
        <end position="180"/>
    </location>
</feature>
<reference evidence="3" key="1">
    <citation type="journal article" date="2014" name="Int. J. Syst. Evol. Microbiol.">
        <title>Complete genome sequence of Corynebacterium casei LMG S-19264T (=DSM 44701T), isolated from a smear-ripened cheese.</title>
        <authorList>
            <consortium name="US DOE Joint Genome Institute (JGI-PGF)"/>
            <person name="Walter F."/>
            <person name="Albersmeier A."/>
            <person name="Kalinowski J."/>
            <person name="Ruckert C."/>
        </authorList>
    </citation>
    <scope>NUCLEOTIDE SEQUENCE</scope>
    <source>
        <strain evidence="3">CGMCC 1.15519</strain>
    </source>
</reference>
<keyword evidence="1" id="KW-0812">Transmembrane</keyword>
<dbReference type="Pfam" id="PF13548">
    <property type="entry name" value="DUF4126"/>
    <property type="match status" value="1"/>
</dbReference>
<feature type="transmembrane region" description="Helical" evidence="1">
    <location>
        <begin position="165"/>
        <end position="187"/>
    </location>
</feature>
<organism evidence="3 4">
    <name type="scientific">Sandarakinorhabdus glacialis</name>
    <dbReference type="NCBI Taxonomy" id="1614636"/>
    <lineage>
        <taxon>Bacteria</taxon>
        <taxon>Pseudomonadati</taxon>
        <taxon>Pseudomonadota</taxon>
        <taxon>Alphaproteobacteria</taxon>
        <taxon>Sphingomonadales</taxon>
        <taxon>Sphingosinicellaceae</taxon>
        <taxon>Sandarakinorhabdus</taxon>
    </lineage>
</organism>
<dbReference type="RefSeq" id="WP_188761768.1">
    <property type="nucleotide sequence ID" value="NZ_BMJM01000002.1"/>
</dbReference>
<dbReference type="EMBL" id="BMJM01000002">
    <property type="protein sequence ID" value="GGE05278.1"/>
    <property type="molecule type" value="Genomic_DNA"/>
</dbReference>
<evidence type="ECO:0000313" key="3">
    <source>
        <dbReference type="EMBL" id="GGE05278.1"/>
    </source>
</evidence>
<feature type="transmembrane region" description="Helical" evidence="1">
    <location>
        <begin position="51"/>
        <end position="68"/>
    </location>
</feature>
<reference evidence="3" key="2">
    <citation type="submission" date="2020-09" db="EMBL/GenBank/DDBJ databases">
        <authorList>
            <person name="Sun Q."/>
            <person name="Zhou Y."/>
        </authorList>
    </citation>
    <scope>NUCLEOTIDE SEQUENCE</scope>
    <source>
        <strain evidence="3">CGMCC 1.15519</strain>
    </source>
</reference>
<keyword evidence="1" id="KW-0472">Membrane</keyword>
<dbReference type="AlphaFoldDB" id="A0A916ZNS5"/>
<gene>
    <name evidence="3" type="ORF">GCM10011529_09600</name>
</gene>
<dbReference type="Proteomes" id="UP000635071">
    <property type="component" value="Unassembled WGS sequence"/>
</dbReference>
<proteinExistence type="predicted"/>
<feature type="transmembrane region" description="Helical" evidence="1">
    <location>
        <begin position="104"/>
        <end position="120"/>
    </location>
</feature>
<evidence type="ECO:0000259" key="2">
    <source>
        <dbReference type="Pfam" id="PF13548"/>
    </source>
</evidence>
<keyword evidence="4" id="KW-1185">Reference proteome</keyword>
<keyword evidence="1" id="KW-1133">Transmembrane helix</keyword>
<comment type="caution">
    <text evidence="3">The sequence shown here is derived from an EMBL/GenBank/DDBJ whole genome shotgun (WGS) entry which is preliminary data.</text>
</comment>
<dbReference type="InterPro" id="IPR025196">
    <property type="entry name" value="DUF4126"/>
</dbReference>
<name>A0A916ZNS5_9SPHN</name>
<evidence type="ECO:0000256" key="1">
    <source>
        <dbReference type="SAM" id="Phobius"/>
    </source>
</evidence>
<protein>
    <recommendedName>
        <fullName evidence="2">DUF4126 domain-containing protein</fullName>
    </recommendedName>
</protein>
<accession>A0A916ZNS5</accession>
<evidence type="ECO:0000313" key="4">
    <source>
        <dbReference type="Proteomes" id="UP000635071"/>
    </source>
</evidence>
<sequence length="221" mass="22812">MTAVEIIGIAASLSLLAGWRLYAAVLAAGLAVRFGPFGLPGELAGLEVLGNWWVLGIAATGTLAEFLADKVAWLDSAWDAVHTLVRPVGGALLAMAVVSPDDGVLAVVTVLLGGGAALAAHTAKAGTRAVINGSPEPVSNVMASVAEDGATAGGLWLVFAHPDWAAALAAVLLAVTGLLIWWTVRVIGPVWRKWRRLGGVVTWLGALRRRLYSGGNIRSRA</sequence>